<reference evidence="2 3" key="1">
    <citation type="submission" date="2019-02" db="EMBL/GenBank/DDBJ databases">
        <title>Deep-cultivation of Planctomycetes and their phenomic and genomic characterization uncovers novel biology.</title>
        <authorList>
            <person name="Wiegand S."/>
            <person name="Jogler M."/>
            <person name="Boedeker C."/>
            <person name="Pinto D."/>
            <person name="Vollmers J."/>
            <person name="Rivas-Marin E."/>
            <person name="Kohn T."/>
            <person name="Peeters S.H."/>
            <person name="Heuer A."/>
            <person name="Rast P."/>
            <person name="Oberbeckmann S."/>
            <person name="Bunk B."/>
            <person name="Jeske O."/>
            <person name="Meyerdierks A."/>
            <person name="Storesund J.E."/>
            <person name="Kallscheuer N."/>
            <person name="Luecker S."/>
            <person name="Lage O.M."/>
            <person name="Pohl T."/>
            <person name="Merkel B.J."/>
            <person name="Hornburger P."/>
            <person name="Mueller R.-W."/>
            <person name="Bruemmer F."/>
            <person name="Labrenz M."/>
            <person name="Spormann A.M."/>
            <person name="Op Den Camp H."/>
            <person name="Overmann J."/>
            <person name="Amann R."/>
            <person name="Jetten M.S.M."/>
            <person name="Mascher T."/>
            <person name="Medema M.H."/>
            <person name="Devos D.P."/>
            <person name="Kaster A.-K."/>
            <person name="Ovreas L."/>
            <person name="Rohde M."/>
            <person name="Galperin M.Y."/>
            <person name="Jogler C."/>
        </authorList>
    </citation>
    <scope>NUCLEOTIDE SEQUENCE [LARGE SCALE GENOMIC DNA]</scope>
    <source>
        <strain evidence="2 3">KOR34</strain>
    </source>
</reference>
<evidence type="ECO:0000313" key="3">
    <source>
        <dbReference type="Proteomes" id="UP000316714"/>
    </source>
</evidence>
<dbReference type="AlphaFoldDB" id="A0A5C5VF67"/>
<keyword evidence="3" id="KW-1185">Reference proteome</keyword>
<dbReference type="InterPro" id="IPR024284">
    <property type="entry name" value="DUF3826"/>
</dbReference>
<keyword evidence="1" id="KW-0732">Signal</keyword>
<proteinExistence type="predicted"/>
<protein>
    <recommendedName>
        <fullName evidence="4">DUF3826 domain-containing protein</fullName>
    </recommendedName>
</protein>
<evidence type="ECO:0000256" key="1">
    <source>
        <dbReference type="SAM" id="SignalP"/>
    </source>
</evidence>
<dbReference type="RefSeq" id="WP_146563171.1">
    <property type="nucleotide sequence ID" value="NZ_SIHJ01000001.1"/>
</dbReference>
<dbReference type="EMBL" id="SIHJ01000001">
    <property type="protein sequence ID" value="TWT36342.1"/>
    <property type="molecule type" value="Genomic_DNA"/>
</dbReference>
<dbReference type="Proteomes" id="UP000316714">
    <property type="component" value="Unassembled WGS sequence"/>
</dbReference>
<evidence type="ECO:0008006" key="4">
    <source>
        <dbReference type="Google" id="ProtNLM"/>
    </source>
</evidence>
<sequence precursor="true">MSRRALPLLFILMLALTSNHARAESAAAVAANAQRSIDQGDVPEWWTPKLPADVQRDVDRKGRGLAEGLKLEDDAQTDRVAALVSQHFARVWAWHQQVDDRLDAAWADWDAARSNADGKEKDELRALAIATEQIDPIYAEFTPQIQGLLRDLRAEVGEEKATELMDRYTRSPGAERTYNAYLGMVPEMTADERAILWDRMAQAREESMAAWTGGRIIKIFKKQKVRNEFSIDYFGYGYRERYKAWASGGR</sequence>
<feature type="chain" id="PRO_5022679248" description="DUF3826 domain-containing protein" evidence="1">
    <location>
        <begin position="24"/>
        <end position="250"/>
    </location>
</feature>
<feature type="signal peptide" evidence="1">
    <location>
        <begin position="1"/>
        <end position="23"/>
    </location>
</feature>
<evidence type="ECO:0000313" key="2">
    <source>
        <dbReference type="EMBL" id="TWT36342.1"/>
    </source>
</evidence>
<dbReference type="Pfam" id="PF12875">
    <property type="entry name" value="DUF3826"/>
    <property type="match status" value="1"/>
</dbReference>
<organism evidence="2 3">
    <name type="scientific">Posidoniimonas corsicana</name>
    <dbReference type="NCBI Taxonomy" id="1938618"/>
    <lineage>
        <taxon>Bacteria</taxon>
        <taxon>Pseudomonadati</taxon>
        <taxon>Planctomycetota</taxon>
        <taxon>Planctomycetia</taxon>
        <taxon>Pirellulales</taxon>
        <taxon>Lacipirellulaceae</taxon>
        <taxon>Posidoniimonas</taxon>
    </lineage>
</organism>
<comment type="caution">
    <text evidence="2">The sequence shown here is derived from an EMBL/GenBank/DDBJ whole genome shotgun (WGS) entry which is preliminary data.</text>
</comment>
<gene>
    <name evidence="2" type="ORF">KOR34_12470</name>
</gene>
<name>A0A5C5VF67_9BACT</name>
<accession>A0A5C5VF67</accession>
<dbReference type="OrthoDB" id="272464at2"/>